<protein>
    <submittedName>
        <fullName evidence="1">Uncharacterized protein</fullName>
    </submittedName>
</protein>
<dbReference type="Proteomes" id="UP000249057">
    <property type="component" value="Unassembled WGS sequence"/>
</dbReference>
<dbReference type="EMBL" id="KZ825310">
    <property type="protein sequence ID" value="RAH51508.1"/>
    <property type="molecule type" value="Genomic_DNA"/>
</dbReference>
<reference evidence="1" key="1">
    <citation type="submission" date="2018-02" db="EMBL/GenBank/DDBJ databases">
        <title>The genomes of Aspergillus section Nigri reveals drivers in fungal speciation.</title>
        <authorList>
            <consortium name="DOE Joint Genome Institute"/>
            <person name="Vesth T.C."/>
            <person name="Nybo J."/>
            <person name="Theobald S."/>
            <person name="Brandl J."/>
            <person name="Frisvad J.C."/>
            <person name="Nielsen K.F."/>
            <person name="Lyhne E.K."/>
            <person name="Kogle M.E."/>
            <person name="Kuo A."/>
            <person name="Riley R."/>
            <person name="Clum A."/>
            <person name="Nolan M."/>
            <person name="Lipzen A."/>
            <person name="Salamov A."/>
            <person name="Henrissat B."/>
            <person name="Wiebenga A."/>
            <person name="De vries R.P."/>
            <person name="Grigoriev I.V."/>
            <person name="Mortensen U.H."/>
            <person name="Andersen M.R."/>
            <person name="Baker S.E."/>
        </authorList>
    </citation>
    <scope>NUCLEOTIDE SEQUENCE</scope>
    <source>
        <strain evidence="1">CBS 621.78</strain>
    </source>
</reference>
<gene>
    <name evidence="1" type="ORF">BO95DRAFT_5183</name>
</gene>
<evidence type="ECO:0000313" key="1">
    <source>
        <dbReference type="EMBL" id="RAH51508.1"/>
    </source>
</evidence>
<sequence length="104" mass="10928">MGTLSRSAIIVIVIVACLAVVALGAALFKTYGGPEKERPYNFSREQESYMRSVRLKNLGFFQRESMMGYPGAGGGGGGGGGKGPAASVVRDVESGYSENDSSHY</sequence>
<accession>A0ACD1GQD5</accession>
<keyword evidence="2" id="KW-1185">Reference proteome</keyword>
<organism evidence="1 2">
    <name type="scientific">Aspergillus brunneoviolaceus CBS 621.78</name>
    <dbReference type="NCBI Taxonomy" id="1450534"/>
    <lineage>
        <taxon>Eukaryota</taxon>
        <taxon>Fungi</taxon>
        <taxon>Dikarya</taxon>
        <taxon>Ascomycota</taxon>
        <taxon>Pezizomycotina</taxon>
        <taxon>Eurotiomycetes</taxon>
        <taxon>Eurotiomycetidae</taxon>
        <taxon>Eurotiales</taxon>
        <taxon>Aspergillaceae</taxon>
        <taxon>Aspergillus</taxon>
        <taxon>Aspergillus subgen. Circumdati</taxon>
    </lineage>
</organism>
<proteinExistence type="predicted"/>
<name>A0ACD1GQD5_9EURO</name>
<evidence type="ECO:0000313" key="2">
    <source>
        <dbReference type="Proteomes" id="UP000249057"/>
    </source>
</evidence>